<sequence length="42" mass="4875">IDILSKNSKASQQVSESSFRKFLKQLLNPKTFDIQNGESRYK</sequence>
<reference evidence="1" key="1">
    <citation type="submission" date="2021-06" db="EMBL/GenBank/DDBJ databases">
        <authorList>
            <person name="Kallberg Y."/>
            <person name="Tangrot J."/>
            <person name="Rosling A."/>
        </authorList>
    </citation>
    <scope>NUCLEOTIDE SEQUENCE</scope>
    <source>
        <strain evidence="1">MA461A</strain>
    </source>
</reference>
<accession>A0ACA9RZ10</accession>
<gene>
    <name evidence="1" type="ORF">RPERSI_LOCUS24264</name>
</gene>
<feature type="non-terminal residue" evidence="1">
    <location>
        <position position="42"/>
    </location>
</feature>
<protein>
    <submittedName>
        <fullName evidence="1">826_t:CDS:1</fullName>
    </submittedName>
</protein>
<organism evidence="1 2">
    <name type="scientific">Racocetra persica</name>
    <dbReference type="NCBI Taxonomy" id="160502"/>
    <lineage>
        <taxon>Eukaryota</taxon>
        <taxon>Fungi</taxon>
        <taxon>Fungi incertae sedis</taxon>
        <taxon>Mucoromycota</taxon>
        <taxon>Glomeromycotina</taxon>
        <taxon>Glomeromycetes</taxon>
        <taxon>Diversisporales</taxon>
        <taxon>Gigasporaceae</taxon>
        <taxon>Racocetra</taxon>
    </lineage>
</organism>
<name>A0ACA9RZ10_9GLOM</name>
<keyword evidence="2" id="KW-1185">Reference proteome</keyword>
<evidence type="ECO:0000313" key="1">
    <source>
        <dbReference type="EMBL" id="CAG8815616.1"/>
    </source>
</evidence>
<comment type="caution">
    <text evidence="1">The sequence shown here is derived from an EMBL/GenBank/DDBJ whole genome shotgun (WGS) entry which is preliminary data.</text>
</comment>
<feature type="non-terminal residue" evidence="1">
    <location>
        <position position="1"/>
    </location>
</feature>
<evidence type="ECO:0000313" key="2">
    <source>
        <dbReference type="Proteomes" id="UP000789920"/>
    </source>
</evidence>
<proteinExistence type="predicted"/>
<dbReference type="EMBL" id="CAJVQC010077505">
    <property type="protein sequence ID" value="CAG8815616.1"/>
    <property type="molecule type" value="Genomic_DNA"/>
</dbReference>
<dbReference type="Proteomes" id="UP000789920">
    <property type="component" value="Unassembled WGS sequence"/>
</dbReference>